<dbReference type="STRING" id="1416801.SAMN05192553_107152"/>
<gene>
    <name evidence="1" type="ORF">SAMN05192553_107152</name>
</gene>
<organism evidence="1 2">
    <name type="scientific">Cyclobacterium xiamenense</name>
    <dbReference type="NCBI Taxonomy" id="1297121"/>
    <lineage>
        <taxon>Bacteria</taxon>
        <taxon>Pseudomonadati</taxon>
        <taxon>Bacteroidota</taxon>
        <taxon>Cytophagia</taxon>
        <taxon>Cytophagales</taxon>
        <taxon>Cyclobacteriaceae</taxon>
        <taxon>Cyclobacterium</taxon>
    </lineage>
</organism>
<sequence>MDLNFAFDHSSNLSMTQLHNHGIRSIKELEEIFVDPDTVVTEITQFADEFPVFMAIRFSIDMNPILYLFSAGEVITSLFARKATKSESKHFFCGK</sequence>
<proteinExistence type="predicted"/>
<protein>
    <submittedName>
        <fullName evidence="1">Uncharacterized conserved protein, DUF497 family</fullName>
    </submittedName>
</protein>
<evidence type="ECO:0000313" key="1">
    <source>
        <dbReference type="EMBL" id="SEJ66274.1"/>
    </source>
</evidence>
<evidence type="ECO:0000313" key="2">
    <source>
        <dbReference type="Proteomes" id="UP000199403"/>
    </source>
</evidence>
<keyword evidence="2" id="KW-1185">Reference proteome</keyword>
<dbReference type="EMBL" id="FNZH01000007">
    <property type="protein sequence ID" value="SEJ66274.1"/>
    <property type="molecule type" value="Genomic_DNA"/>
</dbReference>
<accession>A0A1H7ANS4</accession>
<dbReference type="AlphaFoldDB" id="A0A1H7ANS4"/>
<name>A0A1H7ANS4_9BACT</name>
<reference evidence="2" key="1">
    <citation type="submission" date="2016-10" db="EMBL/GenBank/DDBJ databases">
        <authorList>
            <person name="Varghese N."/>
            <person name="Submissions S."/>
        </authorList>
    </citation>
    <scope>NUCLEOTIDE SEQUENCE [LARGE SCALE GENOMIC DNA]</scope>
    <source>
        <strain evidence="2">IBRC-M 10761</strain>
    </source>
</reference>
<dbReference type="Proteomes" id="UP000199403">
    <property type="component" value="Unassembled WGS sequence"/>
</dbReference>